<evidence type="ECO:0000313" key="2">
    <source>
        <dbReference type="EMBL" id="EFJ53142.1"/>
    </source>
</evidence>
<accession>D8THX5</accession>
<dbReference type="GeneID" id="9625511"/>
<dbReference type="RefSeq" id="XP_002946147.1">
    <property type="nucleotide sequence ID" value="XM_002946101.1"/>
</dbReference>
<dbReference type="InParanoid" id="D8THX5"/>
<organism evidence="3">
    <name type="scientific">Volvox carteri f. nagariensis</name>
    <dbReference type="NCBI Taxonomy" id="3068"/>
    <lineage>
        <taxon>Eukaryota</taxon>
        <taxon>Viridiplantae</taxon>
        <taxon>Chlorophyta</taxon>
        <taxon>core chlorophytes</taxon>
        <taxon>Chlorophyceae</taxon>
        <taxon>CS clade</taxon>
        <taxon>Chlamydomonadales</taxon>
        <taxon>Volvocaceae</taxon>
        <taxon>Volvox</taxon>
    </lineage>
</organism>
<evidence type="ECO:0000313" key="3">
    <source>
        <dbReference type="Proteomes" id="UP000001058"/>
    </source>
</evidence>
<reference evidence="2 3" key="1">
    <citation type="journal article" date="2010" name="Science">
        <title>Genomic analysis of organismal complexity in the multicellular green alga Volvox carteri.</title>
        <authorList>
            <person name="Prochnik S.E."/>
            <person name="Umen J."/>
            <person name="Nedelcu A.M."/>
            <person name="Hallmann A."/>
            <person name="Miller S.M."/>
            <person name="Nishii I."/>
            <person name="Ferris P."/>
            <person name="Kuo A."/>
            <person name="Mitros T."/>
            <person name="Fritz-Laylin L.K."/>
            <person name="Hellsten U."/>
            <person name="Chapman J."/>
            <person name="Simakov O."/>
            <person name="Rensing S.A."/>
            <person name="Terry A."/>
            <person name="Pangilinan J."/>
            <person name="Kapitonov V."/>
            <person name="Jurka J."/>
            <person name="Salamov A."/>
            <person name="Shapiro H."/>
            <person name="Schmutz J."/>
            <person name="Grimwood J."/>
            <person name="Lindquist E."/>
            <person name="Lucas S."/>
            <person name="Grigoriev I.V."/>
            <person name="Schmitt R."/>
            <person name="Kirk D."/>
            <person name="Rokhsar D.S."/>
        </authorList>
    </citation>
    <scope>NUCLEOTIDE SEQUENCE [LARGE SCALE GENOMIC DNA]</scope>
    <source>
        <strain evidence="3">f. Nagariensis / Eve</strain>
    </source>
</reference>
<sequence>KGSELAALLLDVVNRHWSRMRPMHHAKAVLQLGLLTYGSRSDQRTAARRLAAQCTAAVLAAAGDGTGNNNNSSSSGGLAVGMDVLKVMLRGWAWVRKPPPELLGRLLEALVPGSSDAFEKEQQQQQEMVETAKAAAVRHGYGRLHTATLQDAAALVEPLAALDALKPPLLDVLVNVAVRRAGNEAPAAVAAAAIAYGRAGIVDPRVAQAFLNATATAHRRRGSGGAAAVAAAAVASQIAEALGLCAKAGWYEPRAYSAAADTIVAYGVGGLVLRQVWAVLRAFAGARHEQPLLTDALVAHAKALLVHVHVDALRSTAAAGEGGGDAGGDVSILPGAVGRRRRVDVDAAGAADVRAGGSGSNGADDGVNEVYDTYGAAPPRHGLDVRERHLTRELSMLAGLVHGFSTMQVYDRELYDRLAAGAGALLRQAGPAAALGESYPRALAAALTALLAGFAGVGFYPARLLDALSAQQHSWMRSVSVDQALSLTCALAALRNRDERLLERLDCAAAVFLENAVTGAAVAAGLLAAPATGGGGAAAAGTSFPDVSWLPAFLNAACRRLAYPGPRTVAALAAPVAVWEHGGAGGAVLRGLTKAEKKKKKKNKKDKEIQSGTEIEPRTSSSSSSPVDTISRLQLLVLVVMALGRSGSGGSGGSGAVPTAAAAAAASGGLFTPPWVCELMGGLACSGARLRHDEELDLAWLLARSIEQAVGADSAEDDAIAAAAAAAAAGDGHQRQRRRQRPLTAAQAAAALDDEAACHLFRAVIASQYRLSSGGGGGGGGRTAMAAGEGAEEQVEEEEEQDYIRDGAVEAQEWVYQDDGSFGGAGGGNSSGAGAPRGGLEAALHRALTPPVAAALLARAASAWHAAGLGTAAPQPPVSSATVAAAAAAAAAAAPPPPLPRRLRLRGGIDAAHSPLLSELLLSLGLPVFEQWETSDGFFRVARGVVLPGGRNVAVEVLPDTAFAAAAAACSTGHHLSRTAASGGSGGGSGAGGPCYPLVIGDAAFRARCLAARGWRLVALPEGEWAAAAVAGPAACMMLMRRRSGAL</sequence>
<evidence type="ECO:0008006" key="4">
    <source>
        <dbReference type="Google" id="ProtNLM"/>
    </source>
</evidence>
<feature type="non-terminal residue" evidence="2">
    <location>
        <position position="1"/>
    </location>
</feature>
<feature type="region of interest" description="Disordered" evidence="1">
    <location>
        <begin position="595"/>
        <end position="627"/>
    </location>
</feature>
<dbReference type="OrthoDB" id="10612612at2759"/>
<keyword evidence="3" id="KW-1185">Reference proteome</keyword>
<dbReference type="KEGG" id="vcn:VOLCADRAFT_86120"/>
<gene>
    <name evidence="2" type="ORF">VOLCADRAFT_86120</name>
</gene>
<dbReference type="Proteomes" id="UP000001058">
    <property type="component" value="Unassembled WGS sequence"/>
</dbReference>
<name>D8THX5_VOLCA</name>
<dbReference type="AlphaFoldDB" id="D8THX5"/>
<proteinExistence type="predicted"/>
<dbReference type="EMBL" id="GL378323">
    <property type="protein sequence ID" value="EFJ53142.1"/>
    <property type="molecule type" value="Genomic_DNA"/>
</dbReference>
<protein>
    <recommendedName>
        <fullName evidence="4">RAP domain-containing protein</fullName>
    </recommendedName>
</protein>
<evidence type="ECO:0000256" key="1">
    <source>
        <dbReference type="SAM" id="MobiDB-lite"/>
    </source>
</evidence>